<proteinExistence type="predicted"/>
<dbReference type="EMBL" id="BLXT01005456">
    <property type="protein sequence ID" value="GFO22794.1"/>
    <property type="molecule type" value="Genomic_DNA"/>
</dbReference>
<name>A0AAV4BVF5_9GAST</name>
<evidence type="ECO:0000313" key="2">
    <source>
        <dbReference type="Proteomes" id="UP000735302"/>
    </source>
</evidence>
<dbReference type="AlphaFoldDB" id="A0AAV4BVF5"/>
<comment type="caution">
    <text evidence="1">The sequence shown here is derived from an EMBL/GenBank/DDBJ whole genome shotgun (WGS) entry which is preliminary data.</text>
</comment>
<accession>A0AAV4BVF5</accession>
<sequence>MVAKVNNVDSVLTDWRGSGFDRSIYLRRHTVFKDGSDRPDVIWRGRHSCRHCFRRLCRPAVHTWQDYACLI</sequence>
<protein>
    <submittedName>
        <fullName evidence="1">Uncharacterized protein</fullName>
    </submittedName>
</protein>
<organism evidence="1 2">
    <name type="scientific">Plakobranchus ocellatus</name>
    <dbReference type="NCBI Taxonomy" id="259542"/>
    <lineage>
        <taxon>Eukaryota</taxon>
        <taxon>Metazoa</taxon>
        <taxon>Spiralia</taxon>
        <taxon>Lophotrochozoa</taxon>
        <taxon>Mollusca</taxon>
        <taxon>Gastropoda</taxon>
        <taxon>Heterobranchia</taxon>
        <taxon>Euthyneura</taxon>
        <taxon>Panpulmonata</taxon>
        <taxon>Sacoglossa</taxon>
        <taxon>Placobranchoidea</taxon>
        <taxon>Plakobranchidae</taxon>
        <taxon>Plakobranchus</taxon>
    </lineage>
</organism>
<gene>
    <name evidence="1" type="ORF">PoB_004929900</name>
</gene>
<keyword evidence="2" id="KW-1185">Reference proteome</keyword>
<evidence type="ECO:0000313" key="1">
    <source>
        <dbReference type="EMBL" id="GFO22794.1"/>
    </source>
</evidence>
<dbReference type="Proteomes" id="UP000735302">
    <property type="component" value="Unassembled WGS sequence"/>
</dbReference>
<reference evidence="1 2" key="1">
    <citation type="journal article" date="2021" name="Elife">
        <title>Chloroplast acquisition without the gene transfer in kleptoplastic sea slugs, Plakobranchus ocellatus.</title>
        <authorList>
            <person name="Maeda T."/>
            <person name="Takahashi S."/>
            <person name="Yoshida T."/>
            <person name="Shimamura S."/>
            <person name="Takaki Y."/>
            <person name="Nagai Y."/>
            <person name="Toyoda A."/>
            <person name="Suzuki Y."/>
            <person name="Arimoto A."/>
            <person name="Ishii H."/>
            <person name="Satoh N."/>
            <person name="Nishiyama T."/>
            <person name="Hasebe M."/>
            <person name="Maruyama T."/>
            <person name="Minagawa J."/>
            <person name="Obokata J."/>
            <person name="Shigenobu S."/>
        </authorList>
    </citation>
    <scope>NUCLEOTIDE SEQUENCE [LARGE SCALE GENOMIC DNA]</scope>
</reference>